<dbReference type="EMBL" id="BMAO01012258">
    <property type="protein sequence ID" value="GFQ80026.1"/>
    <property type="molecule type" value="Genomic_DNA"/>
</dbReference>
<feature type="compositionally biased region" description="Basic and acidic residues" evidence="1">
    <location>
        <begin position="41"/>
        <end position="55"/>
    </location>
</feature>
<reference evidence="2" key="1">
    <citation type="submission" date="2020-07" db="EMBL/GenBank/DDBJ databases">
        <title>Multicomponent nature underlies the extraordinary mechanical properties of spider dragline silk.</title>
        <authorList>
            <person name="Kono N."/>
            <person name="Nakamura H."/>
            <person name="Mori M."/>
            <person name="Yoshida Y."/>
            <person name="Ohtoshi R."/>
            <person name="Malay A.D."/>
            <person name="Moran D.A.P."/>
            <person name="Tomita M."/>
            <person name="Numata K."/>
            <person name="Arakawa K."/>
        </authorList>
    </citation>
    <scope>NUCLEOTIDE SEQUENCE</scope>
</reference>
<sequence length="156" mass="17578">MRDNMEEMDTTSQSAAVINSTPPVNNVTETPQNEVEPVSNEETKTEKMEVEEESDKKADLNKTALIAVLQFLKKHNLQIESKFLIFCLIWTILNKVLDCCDKSLTDGVGEVMVPTKKSSLAKGHPEFLKEIEVWKPLKRNPGLHITRAIGSLSLIW</sequence>
<dbReference type="Proteomes" id="UP000887116">
    <property type="component" value="Unassembled WGS sequence"/>
</dbReference>
<protein>
    <submittedName>
        <fullName evidence="2">Uncharacterized protein</fullName>
    </submittedName>
</protein>
<gene>
    <name evidence="2" type="ORF">TNCT_135521</name>
</gene>
<feature type="region of interest" description="Disordered" evidence="1">
    <location>
        <begin position="1"/>
        <end position="55"/>
    </location>
</feature>
<evidence type="ECO:0000313" key="3">
    <source>
        <dbReference type="Proteomes" id="UP000887116"/>
    </source>
</evidence>
<organism evidence="2 3">
    <name type="scientific">Trichonephila clavata</name>
    <name type="common">Joro spider</name>
    <name type="synonym">Nephila clavata</name>
    <dbReference type="NCBI Taxonomy" id="2740835"/>
    <lineage>
        <taxon>Eukaryota</taxon>
        <taxon>Metazoa</taxon>
        <taxon>Ecdysozoa</taxon>
        <taxon>Arthropoda</taxon>
        <taxon>Chelicerata</taxon>
        <taxon>Arachnida</taxon>
        <taxon>Araneae</taxon>
        <taxon>Araneomorphae</taxon>
        <taxon>Entelegynae</taxon>
        <taxon>Araneoidea</taxon>
        <taxon>Nephilidae</taxon>
        <taxon>Trichonephila</taxon>
    </lineage>
</organism>
<evidence type="ECO:0000256" key="1">
    <source>
        <dbReference type="SAM" id="MobiDB-lite"/>
    </source>
</evidence>
<name>A0A8X6KQ30_TRICU</name>
<accession>A0A8X6KQ30</accession>
<keyword evidence="3" id="KW-1185">Reference proteome</keyword>
<comment type="caution">
    <text evidence="2">The sequence shown here is derived from an EMBL/GenBank/DDBJ whole genome shotgun (WGS) entry which is preliminary data.</text>
</comment>
<feature type="compositionally biased region" description="Polar residues" evidence="1">
    <location>
        <begin position="10"/>
        <end position="33"/>
    </location>
</feature>
<evidence type="ECO:0000313" key="2">
    <source>
        <dbReference type="EMBL" id="GFQ80026.1"/>
    </source>
</evidence>
<dbReference type="AlphaFoldDB" id="A0A8X6KQ30"/>
<proteinExistence type="predicted"/>